<dbReference type="InterPro" id="IPR001406">
    <property type="entry name" value="PsdUridine_synth_TruA"/>
</dbReference>
<dbReference type="InterPro" id="IPR020095">
    <property type="entry name" value="PsdUridine_synth_TruA_C"/>
</dbReference>
<feature type="domain" description="Pseudouridine synthase I TruA alpha/beta" evidence="6">
    <location>
        <begin position="258"/>
        <end position="373"/>
    </location>
</feature>
<organism evidence="7 8">
    <name type="scientific">Spirodela intermedia</name>
    <name type="common">Intermediate duckweed</name>
    <dbReference type="NCBI Taxonomy" id="51605"/>
    <lineage>
        <taxon>Eukaryota</taxon>
        <taxon>Viridiplantae</taxon>
        <taxon>Streptophyta</taxon>
        <taxon>Embryophyta</taxon>
        <taxon>Tracheophyta</taxon>
        <taxon>Spermatophyta</taxon>
        <taxon>Magnoliopsida</taxon>
        <taxon>Liliopsida</taxon>
        <taxon>Araceae</taxon>
        <taxon>Lemnoideae</taxon>
        <taxon>Spirodela</taxon>
    </lineage>
</organism>
<dbReference type="InterPro" id="IPR020094">
    <property type="entry name" value="TruA/RsuA/RluB/E/F_N"/>
</dbReference>
<evidence type="ECO:0000256" key="2">
    <source>
        <dbReference type="ARBA" id="ARBA00022694"/>
    </source>
</evidence>
<dbReference type="Pfam" id="PF01416">
    <property type="entry name" value="PseudoU_synth_1"/>
    <property type="match status" value="1"/>
</dbReference>
<keyword evidence="3 4" id="KW-0413">Isomerase</keyword>
<dbReference type="SUPFAM" id="SSF55120">
    <property type="entry name" value="Pseudouridine synthase"/>
    <property type="match status" value="1"/>
</dbReference>
<sequence length="389" mass="44471">MAATDAAGDTSGGSTGGQRMAANREMEMEILRRHLEFCVRVSGASQEGDHSNKSMVDQMIESSMDFSASVKISIIFMTVSIIQLKFFMNIKNSHVLSFTSCLLRTIHNHPRRCVALKLMYFGQRFYGFASEAQQEPTVESEIFKALGKTKLSTGNRADLCYSRCGRTDKGVSSTGQDDVIYHHPVDFRVFILTSPKKYPVQEEIDYVRVLNRALPNDIRVIGWSAASTHFNARFSCLSREYKYFFWRGSLNVMEMKYAAKKFIGIHDFRNFCKMDAVNVKNYTRQIISFEINPCYESCIVFKVDISEMWIDLGSLKEHLLLQLLAIMNLCCERSGGDELWAMTIKGSAFLWHQVRFMVAVLFMIGEGHESPLKNKSYMVKILIKLPMNW</sequence>
<dbReference type="Proteomes" id="UP000663760">
    <property type="component" value="Chromosome 5"/>
</dbReference>
<keyword evidence="8" id="KW-1185">Reference proteome</keyword>
<evidence type="ECO:0000256" key="5">
    <source>
        <dbReference type="SAM" id="MobiDB-lite"/>
    </source>
</evidence>
<dbReference type="GO" id="GO:1990481">
    <property type="term" value="P:mRNA pseudouridine synthesis"/>
    <property type="evidence" value="ECO:0007669"/>
    <property type="project" value="TreeGrafter"/>
</dbReference>
<evidence type="ECO:0000256" key="3">
    <source>
        <dbReference type="ARBA" id="ARBA00023235"/>
    </source>
</evidence>
<dbReference type="Gene3D" id="3.30.70.580">
    <property type="entry name" value="Pseudouridine synthase I, catalytic domain, N-terminal subdomain"/>
    <property type="match status" value="1"/>
</dbReference>
<reference evidence="7" key="1">
    <citation type="submission" date="2020-02" db="EMBL/GenBank/DDBJ databases">
        <authorList>
            <person name="Scholz U."/>
            <person name="Mascher M."/>
            <person name="Fiebig A."/>
        </authorList>
    </citation>
    <scope>NUCLEOTIDE SEQUENCE</scope>
</reference>
<dbReference type="AlphaFoldDB" id="A0A7I8KDK3"/>
<dbReference type="PANTHER" id="PTHR11142:SF5">
    <property type="entry name" value="TRNA PSEUDOURIDINE(38_39) SYNTHASE"/>
    <property type="match status" value="1"/>
</dbReference>
<evidence type="ECO:0000259" key="6">
    <source>
        <dbReference type="Pfam" id="PF01416"/>
    </source>
</evidence>
<dbReference type="EMBL" id="LR746268">
    <property type="protein sequence ID" value="CAA7395849.1"/>
    <property type="molecule type" value="Genomic_DNA"/>
</dbReference>
<comment type="similarity">
    <text evidence="1 4">Belongs to the tRNA pseudouridine synthase TruA family.</text>
</comment>
<protein>
    <recommendedName>
        <fullName evidence="4">tRNA pseudouridine synthase</fullName>
        <ecNumber evidence="4">5.4.99.12</ecNumber>
    </recommendedName>
</protein>
<evidence type="ECO:0000256" key="1">
    <source>
        <dbReference type="ARBA" id="ARBA00009375"/>
    </source>
</evidence>
<dbReference type="Gene3D" id="3.30.70.660">
    <property type="entry name" value="Pseudouridine synthase I, catalytic domain, C-terminal subdomain"/>
    <property type="match status" value="1"/>
</dbReference>
<evidence type="ECO:0000256" key="4">
    <source>
        <dbReference type="RuleBase" id="RU003792"/>
    </source>
</evidence>
<evidence type="ECO:0000313" key="8">
    <source>
        <dbReference type="Proteomes" id="UP000663760"/>
    </source>
</evidence>
<dbReference type="OrthoDB" id="25767at2759"/>
<dbReference type="EC" id="5.4.99.12" evidence="4"/>
<name>A0A7I8KDK3_SPIIN</name>
<dbReference type="GO" id="GO:0003723">
    <property type="term" value="F:RNA binding"/>
    <property type="evidence" value="ECO:0007669"/>
    <property type="project" value="InterPro"/>
</dbReference>
<gene>
    <name evidence="7" type="ORF">SI8410_05006512</name>
</gene>
<dbReference type="GO" id="GO:0005737">
    <property type="term" value="C:cytoplasm"/>
    <property type="evidence" value="ECO:0007669"/>
    <property type="project" value="TreeGrafter"/>
</dbReference>
<keyword evidence="2 4" id="KW-0819">tRNA processing</keyword>
<comment type="catalytic activity">
    <reaction evidence="4">
        <text>uridine(38/39/40) in tRNA = pseudouridine(38/39/40) in tRNA</text>
        <dbReference type="Rhea" id="RHEA:22376"/>
        <dbReference type="Rhea" id="RHEA-COMP:10085"/>
        <dbReference type="Rhea" id="RHEA-COMP:10087"/>
        <dbReference type="ChEBI" id="CHEBI:65314"/>
        <dbReference type="ChEBI" id="CHEBI:65315"/>
        <dbReference type="EC" id="5.4.99.12"/>
    </reaction>
</comment>
<evidence type="ECO:0000313" key="7">
    <source>
        <dbReference type="EMBL" id="CAA7395849.1"/>
    </source>
</evidence>
<dbReference type="GO" id="GO:0005634">
    <property type="term" value="C:nucleus"/>
    <property type="evidence" value="ECO:0007669"/>
    <property type="project" value="TreeGrafter"/>
</dbReference>
<feature type="region of interest" description="Disordered" evidence="5">
    <location>
        <begin position="1"/>
        <end position="20"/>
    </location>
</feature>
<dbReference type="PANTHER" id="PTHR11142">
    <property type="entry name" value="PSEUDOURIDYLATE SYNTHASE"/>
    <property type="match status" value="1"/>
</dbReference>
<dbReference type="GO" id="GO:0160147">
    <property type="term" value="F:tRNA pseudouridine(38-40) synthase activity"/>
    <property type="evidence" value="ECO:0007669"/>
    <property type="project" value="UniProtKB-EC"/>
</dbReference>
<dbReference type="InterPro" id="IPR020097">
    <property type="entry name" value="PsdUridine_synth_TruA_a/b_dom"/>
</dbReference>
<dbReference type="GO" id="GO:0031119">
    <property type="term" value="P:tRNA pseudouridine synthesis"/>
    <property type="evidence" value="ECO:0007669"/>
    <property type="project" value="TreeGrafter"/>
</dbReference>
<accession>A0A7I8KDK3</accession>
<dbReference type="InterPro" id="IPR020103">
    <property type="entry name" value="PsdUridine_synth_cat_dom_sf"/>
</dbReference>
<proteinExistence type="inferred from homology"/>